<dbReference type="Proteomes" id="UP000596661">
    <property type="component" value="Unassembled WGS sequence"/>
</dbReference>
<feature type="domain" description="RNase H type-1" evidence="1">
    <location>
        <begin position="120"/>
        <end position="178"/>
    </location>
</feature>
<dbReference type="Gramene" id="evm.model.10.1502">
    <property type="protein sequence ID" value="cds.evm.model.10.1502"/>
    <property type="gene ID" value="evm.TU.10.1502"/>
</dbReference>
<dbReference type="Pfam" id="PF13456">
    <property type="entry name" value="RVT_3"/>
    <property type="match status" value="1"/>
</dbReference>
<dbReference type="InterPro" id="IPR052929">
    <property type="entry name" value="RNase_H-like_EbsB-rel"/>
</dbReference>
<dbReference type="PANTHER" id="PTHR47074">
    <property type="entry name" value="BNAC02G40300D PROTEIN"/>
    <property type="match status" value="1"/>
</dbReference>
<dbReference type="PANTHER" id="PTHR47074:SF11">
    <property type="entry name" value="REVERSE TRANSCRIPTASE-LIKE PROTEIN"/>
    <property type="match status" value="1"/>
</dbReference>
<proteinExistence type="predicted"/>
<accession>A0A803QJY1</accession>
<name>A0A803QJY1_CANSA</name>
<keyword evidence="3" id="KW-1185">Reference proteome</keyword>
<protein>
    <recommendedName>
        <fullName evidence="1">RNase H type-1 domain-containing protein</fullName>
    </recommendedName>
</protein>
<dbReference type="InterPro" id="IPR002156">
    <property type="entry name" value="RNaseH_domain"/>
</dbReference>
<dbReference type="EMBL" id="UZAU01000821">
    <property type="status" value="NOT_ANNOTATED_CDS"/>
    <property type="molecule type" value="Genomic_DNA"/>
</dbReference>
<evidence type="ECO:0000313" key="3">
    <source>
        <dbReference type="Proteomes" id="UP000596661"/>
    </source>
</evidence>
<organism evidence="2 3">
    <name type="scientific">Cannabis sativa</name>
    <name type="common">Hemp</name>
    <name type="synonym">Marijuana</name>
    <dbReference type="NCBI Taxonomy" id="3483"/>
    <lineage>
        <taxon>Eukaryota</taxon>
        <taxon>Viridiplantae</taxon>
        <taxon>Streptophyta</taxon>
        <taxon>Embryophyta</taxon>
        <taxon>Tracheophyta</taxon>
        <taxon>Spermatophyta</taxon>
        <taxon>Magnoliopsida</taxon>
        <taxon>eudicotyledons</taxon>
        <taxon>Gunneridae</taxon>
        <taxon>Pentapetalae</taxon>
        <taxon>rosids</taxon>
        <taxon>fabids</taxon>
        <taxon>Rosales</taxon>
        <taxon>Cannabaceae</taxon>
        <taxon>Cannabis</taxon>
    </lineage>
</organism>
<dbReference type="AlphaFoldDB" id="A0A803QJY1"/>
<dbReference type="GO" id="GO:0003676">
    <property type="term" value="F:nucleic acid binding"/>
    <property type="evidence" value="ECO:0007669"/>
    <property type="project" value="InterPro"/>
</dbReference>
<evidence type="ECO:0000313" key="2">
    <source>
        <dbReference type="EnsemblPlants" id="cds.evm.model.10.1502"/>
    </source>
</evidence>
<sequence>MILQISSEDWGIEDQVMWHYGKTSEYTVRSGYKLAVAMLEKEAPSYAQHVERWWKYCLENKNSTKSETLRMESLSFMAAYKSCLDTSREANPHKKLKHQRELARWQLPPEGHCTINVDAETSSTLLAELRAIRDGIKVGLQCWFGRFIIKSDCQEAIQLIHRTEDSCRDEDGILQQIRTRGVRGAGSAVFDYFF</sequence>
<dbReference type="GO" id="GO:0004523">
    <property type="term" value="F:RNA-DNA hybrid ribonuclease activity"/>
    <property type="evidence" value="ECO:0007669"/>
    <property type="project" value="InterPro"/>
</dbReference>
<evidence type="ECO:0000259" key="1">
    <source>
        <dbReference type="Pfam" id="PF13456"/>
    </source>
</evidence>
<dbReference type="EnsemblPlants" id="evm.model.10.1502">
    <property type="protein sequence ID" value="cds.evm.model.10.1502"/>
    <property type="gene ID" value="evm.TU.10.1502"/>
</dbReference>
<reference evidence="2" key="1">
    <citation type="submission" date="2021-03" db="UniProtKB">
        <authorList>
            <consortium name="EnsemblPlants"/>
        </authorList>
    </citation>
    <scope>IDENTIFICATION</scope>
</reference>